<dbReference type="SUPFAM" id="SSF90112">
    <property type="entry name" value="Neurotransmitter-gated ion-channel transmembrane pore"/>
    <property type="match status" value="1"/>
</dbReference>
<evidence type="ECO:0000256" key="3">
    <source>
        <dbReference type="ARBA" id="ARBA00022989"/>
    </source>
</evidence>
<dbReference type="PANTHER" id="PTHR18945">
    <property type="entry name" value="NEUROTRANSMITTER GATED ION CHANNEL"/>
    <property type="match status" value="1"/>
</dbReference>
<comment type="similarity">
    <text evidence="5">Belongs to the ligand-gated ion channel (TC 1.A.9) family.</text>
</comment>
<feature type="domain" description="Neurotransmitter-gated ion-channel transmembrane" evidence="7">
    <location>
        <begin position="240"/>
        <end position="466"/>
    </location>
</feature>
<comment type="caution">
    <text evidence="8">The sequence shown here is derived from an EMBL/GenBank/DDBJ whole genome shotgun (WGS) entry which is preliminary data.</text>
</comment>
<dbReference type="Gene3D" id="1.20.58.390">
    <property type="entry name" value="Neurotransmitter-gated ion-channel transmembrane domain"/>
    <property type="match status" value="1"/>
</dbReference>
<sequence length="478" mass="54554">MEWLIVMKLLLLTLPVAVIKAGENVTSISDELVSGIFSNYHHFVRPRCSSNSTVYVVMDLALRQIIELNEPKQILHTNCWLRNTWSDCRLKWNKSEYHDIDHIVVPSSKIWYPDLTLYDSSAEISNDAVKDYRIRVDSDGSVSQLLPMVLASLCNIDVSVFPFDEQVCNLTFGMWIYNGLDVDLAPLRDADLSKYVQHVEWFVKSMEAERIVGVFNNIPYPTVVYRLVLKRKSLFYMINLIFPCMLISTVALMGFILPSDSGEKVNLEVTVLLSLAVFQLIVLDMIPPSSETLPLIGLYFASTMVMVAMSCLMTVLVLNVHFRGVHGMKPPRILKKVIIGGLGKVFCLQTKIQQETIESSYLNEEGIKYNCHHNDIFQIDCPTRKPKETRNNNDELNLNTNGGMRHHLSGVMSDLLHIHQKVLSVLDSITNNVVDSDESKRDTKDWHLMAIILDRFFLLIFLLISLSLVFGFVVRYLF</sequence>
<feature type="transmembrane region" description="Helical" evidence="5">
    <location>
        <begin position="234"/>
        <end position="257"/>
    </location>
</feature>
<organism evidence="8 9">
    <name type="scientific">Patella caerulea</name>
    <name type="common">Rayed Mediterranean limpet</name>
    <dbReference type="NCBI Taxonomy" id="87958"/>
    <lineage>
        <taxon>Eukaryota</taxon>
        <taxon>Metazoa</taxon>
        <taxon>Spiralia</taxon>
        <taxon>Lophotrochozoa</taxon>
        <taxon>Mollusca</taxon>
        <taxon>Gastropoda</taxon>
        <taxon>Patellogastropoda</taxon>
        <taxon>Patelloidea</taxon>
        <taxon>Patellidae</taxon>
        <taxon>Patella</taxon>
    </lineage>
</organism>
<dbReference type="GO" id="GO:0005230">
    <property type="term" value="F:extracellular ligand-gated monoatomic ion channel activity"/>
    <property type="evidence" value="ECO:0007669"/>
    <property type="project" value="InterPro"/>
</dbReference>
<evidence type="ECO:0000256" key="5">
    <source>
        <dbReference type="RuleBase" id="RU000687"/>
    </source>
</evidence>
<evidence type="ECO:0000259" key="6">
    <source>
        <dbReference type="Pfam" id="PF02931"/>
    </source>
</evidence>
<feature type="domain" description="Neurotransmitter-gated ion-channel ligand-binding" evidence="6">
    <location>
        <begin position="30"/>
        <end position="232"/>
    </location>
</feature>
<dbReference type="InterPro" id="IPR006202">
    <property type="entry name" value="Neur_chan_lig-bd"/>
</dbReference>
<dbReference type="EMBL" id="JAZGQO010000003">
    <property type="protein sequence ID" value="KAK6188285.1"/>
    <property type="molecule type" value="Genomic_DNA"/>
</dbReference>
<keyword evidence="5" id="KW-0406">Ion transport</keyword>
<accession>A0AAN8K9G5</accession>
<dbReference type="PROSITE" id="PS00236">
    <property type="entry name" value="NEUROTR_ION_CHANNEL"/>
    <property type="match status" value="1"/>
</dbReference>
<keyword evidence="5" id="KW-0732">Signal</keyword>
<evidence type="ECO:0000259" key="7">
    <source>
        <dbReference type="Pfam" id="PF02932"/>
    </source>
</evidence>
<dbReference type="GO" id="GO:0016020">
    <property type="term" value="C:membrane"/>
    <property type="evidence" value="ECO:0007669"/>
    <property type="project" value="UniProtKB-SubCell"/>
</dbReference>
<proteinExistence type="inferred from homology"/>
<dbReference type="FunFam" id="2.70.170.10:FF:000030">
    <property type="entry name" value="AcetylCholine Receptor"/>
    <property type="match status" value="1"/>
</dbReference>
<evidence type="ECO:0000256" key="1">
    <source>
        <dbReference type="ARBA" id="ARBA00004141"/>
    </source>
</evidence>
<dbReference type="InterPro" id="IPR036719">
    <property type="entry name" value="Neuro-gated_channel_TM_sf"/>
</dbReference>
<dbReference type="CDD" id="cd19051">
    <property type="entry name" value="LGIC_TM_cation"/>
    <property type="match status" value="1"/>
</dbReference>
<keyword evidence="5" id="KW-0407">Ion channel</keyword>
<dbReference type="FunFam" id="1.20.58.390:FF:000073">
    <property type="entry name" value="Neuronal acetylcholine receptor subunit alpha-9-II"/>
    <property type="match status" value="1"/>
</dbReference>
<evidence type="ECO:0000313" key="9">
    <source>
        <dbReference type="Proteomes" id="UP001347796"/>
    </source>
</evidence>
<dbReference type="AlphaFoldDB" id="A0AAN8K9G5"/>
<keyword evidence="9" id="KW-1185">Reference proteome</keyword>
<dbReference type="CDD" id="cd18997">
    <property type="entry name" value="LGIC_ECD_nAChR"/>
    <property type="match status" value="1"/>
</dbReference>
<comment type="subcellular location">
    <subcellularLocation>
        <location evidence="1">Membrane</location>
        <topology evidence="1">Multi-pass membrane protein</topology>
    </subcellularLocation>
</comment>
<dbReference type="InterPro" id="IPR038050">
    <property type="entry name" value="Neuro_actylchol_rec"/>
</dbReference>
<feature type="chain" id="PRO_5042669832" evidence="5">
    <location>
        <begin position="22"/>
        <end position="478"/>
    </location>
</feature>
<reference evidence="8 9" key="1">
    <citation type="submission" date="2024-01" db="EMBL/GenBank/DDBJ databases">
        <title>The genome of the rayed Mediterranean limpet Patella caerulea (Linnaeus, 1758).</title>
        <authorList>
            <person name="Anh-Thu Weber A."/>
            <person name="Halstead-Nussloch G."/>
        </authorList>
    </citation>
    <scope>NUCLEOTIDE SEQUENCE [LARGE SCALE GENOMIC DNA]</scope>
    <source>
        <strain evidence="8">AATW-2023a</strain>
        <tissue evidence="8">Whole specimen</tissue>
    </source>
</reference>
<feature type="transmembrane region" description="Helical" evidence="5">
    <location>
        <begin position="269"/>
        <end position="286"/>
    </location>
</feature>
<dbReference type="InterPro" id="IPR006201">
    <property type="entry name" value="Neur_channel"/>
</dbReference>
<keyword evidence="5" id="KW-0813">Transport</keyword>
<gene>
    <name evidence="8" type="ORF">SNE40_004494</name>
</gene>
<name>A0AAN8K9G5_PATCE</name>
<dbReference type="Proteomes" id="UP001347796">
    <property type="component" value="Unassembled WGS sequence"/>
</dbReference>
<feature type="transmembrane region" description="Helical" evidence="5">
    <location>
        <begin position="456"/>
        <end position="477"/>
    </location>
</feature>
<feature type="signal peptide" evidence="5">
    <location>
        <begin position="1"/>
        <end position="21"/>
    </location>
</feature>
<dbReference type="Pfam" id="PF02931">
    <property type="entry name" value="Neur_chan_LBD"/>
    <property type="match status" value="1"/>
</dbReference>
<dbReference type="SUPFAM" id="SSF63712">
    <property type="entry name" value="Nicotinic receptor ligand binding domain-like"/>
    <property type="match status" value="1"/>
</dbReference>
<dbReference type="InterPro" id="IPR018000">
    <property type="entry name" value="Neurotransmitter_ion_chnl_CS"/>
</dbReference>
<keyword evidence="2 5" id="KW-0812">Transmembrane</keyword>
<dbReference type="GO" id="GO:0004888">
    <property type="term" value="F:transmembrane signaling receptor activity"/>
    <property type="evidence" value="ECO:0007669"/>
    <property type="project" value="InterPro"/>
</dbReference>
<evidence type="ECO:0000313" key="8">
    <source>
        <dbReference type="EMBL" id="KAK6188285.1"/>
    </source>
</evidence>
<dbReference type="Gene3D" id="2.70.170.10">
    <property type="entry name" value="Neurotransmitter-gated ion-channel ligand-binding domain"/>
    <property type="match status" value="1"/>
</dbReference>
<feature type="transmembrane region" description="Helical" evidence="5">
    <location>
        <begin position="298"/>
        <end position="322"/>
    </location>
</feature>
<dbReference type="InterPro" id="IPR036734">
    <property type="entry name" value="Neur_chan_lig-bd_sf"/>
</dbReference>
<dbReference type="InterPro" id="IPR006029">
    <property type="entry name" value="Neurotrans-gated_channel_TM"/>
</dbReference>
<protein>
    <submittedName>
        <fullName evidence="8">Uncharacterized protein</fullName>
    </submittedName>
</protein>
<keyword evidence="4 5" id="KW-0472">Membrane</keyword>
<evidence type="ECO:0000256" key="4">
    <source>
        <dbReference type="ARBA" id="ARBA00023136"/>
    </source>
</evidence>
<dbReference type="Pfam" id="PF02932">
    <property type="entry name" value="Neur_chan_memb"/>
    <property type="match status" value="1"/>
</dbReference>
<dbReference type="PRINTS" id="PR00252">
    <property type="entry name" value="NRIONCHANNEL"/>
</dbReference>
<evidence type="ECO:0000256" key="2">
    <source>
        <dbReference type="ARBA" id="ARBA00022692"/>
    </source>
</evidence>
<keyword evidence="3 5" id="KW-1133">Transmembrane helix</keyword>